<keyword evidence="2" id="KW-1185">Reference proteome</keyword>
<name>A0AAD6TQR9_9AGAR</name>
<dbReference type="EMBL" id="JARJCN010000109">
    <property type="protein sequence ID" value="KAJ7074875.1"/>
    <property type="molecule type" value="Genomic_DNA"/>
</dbReference>
<accession>A0AAD6TQR9</accession>
<protein>
    <submittedName>
        <fullName evidence="1">Uncharacterized protein</fullName>
    </submittedName>
</protein>
<gene>
    <name evidence="1" type="ORF">B0H15DRAFT_806608</name>
</gene>
<evidence type="ECO:0000313" key="1">
    <source>
        <dbReference type="EMBL" id="KAJ7074875.1"/>
    </source>
</evidence>
<evidence type="ECO:0000313" key="2">
    <source>
        <dbReference type="Proteomes" id="UP001222325"/>
    </source>
</evidence>
<dbReference type="AlphaFoldDB" id="A0AAD6TQR9"/>
<organism evidence="1 2">
    <name type="scientific">Mycena belliarum</name>
    <dbReference type="NCBI Taxonomy" id="1033014"/>
    <lineage>
        <taxon>Eukaryota</taxon>
        <taxon>Fungi</taxon>
        <taxon>Dikarya</taxon>
        <taxon>Basidiomycota</taxon>
        <taxon>Agaricomycotina</taxon>
        <taxon>Agaricomycetes</taxon>
        <taxon>Agaricomycetidae</taxon>
        <taxon>Agaricales</taxon>
        <taxon>Marasmiineae</taxon>
        <taxon>Mycenaceae</taxon>
        <taxon>Mycena</taxon>
    </lineage>
</organism>
<reference evidence="1" key="1">
    <citation type="submission" date="2023-03" db="EMBL/GenBank/DDBJ databases">
        <title>Massive genome expansion in bonnet fungi (Mycena s.s.) driven by repeated elements and novel gene families across ecological guilds.</title>
        <authorList>
            <consortium name="Lawrence Berkeley National Laboratory"/>
            <person name="Harder C.B."/>
            <person name="Miyauchi S."/>
            <person name="Viragh M."/>
            <person name="Kuo A."/>
            <person name="Thoen E."/>
            <person name="Andreopoulos B."/>
            <person name="Lu D."/>
            <person name="Skrede I."/>
            <person name="Drula E."/>
            <person name="Henrissat B."/>
            <person name="Morin E."/>
            <person name="Kohler A."/>
            <person name="Barry K."/>
            <person name="LaButti K."/>
            <person name="Morin E."/>
            <person name="Salamov A."/>
            <person name="Lipzen A."/>
            <person name="Mereny Z."/>
            <person name="Hegedus B."/>
            <person name="Baldrian P."/>
            <person name="Stursova M."/>
            <person name="Weitz H."/>
            <person name="Taylor A."/>
            <person name="Grigoriev I.V."/>
            <person name="Nagy L.G."/>
            <person name="Martin F."/>
            <person name="Kauserud H."/>
        </authorList>
    </citation>
    <scope>NUCLEOTIDE SEQUENCE</scope>
    <source>
        <strain evidence="1">CBHHK173m</strain>
    </source>
</reference>
<proteinExistence type="predicted"/>
<dbReference type="Proteomes" id="UP001222325">
    <property type="component" value="Unassembled WGS sequence"/>
</dbReference>
<comment type="caution">
    <text evidence="1">The sequence shown here is derived from an EMBL/GenBank/DDBJ whole genome shotgun (WGS) entry which is preliminary data.</text>
</comment>
<sequence length="189" mass="21176">MEPDLAIDRIVPRVRGQLEFLLHSQVRIVALNALQQIFPGHITIPPAGVTPEILSRLPDRKNFISQIERVIYPALEIMLRGWNSRSVPMCAAGPFVMMNLITLNKFYNFGFGVTNFSNEVIIEAPVWSSILSFSQNFCNEVMTEAPVWSSILSFAPVWSSILHFMNLNGLNALYNFGFGVTNSSDEVIA</sequence>